<name>A0A8H4LR68_9HYPO</name>
<sequence length="387" mass="41277">MNRQVLRSVCGRAKPDLQRPNTVPENYFSTGQWLAAEGNAPDGAPNRSSLRQRSRAAVSEISSLLTNRTSTPSSTTQNFRPSPDQALGAPRRLIDVKSLPRGGLRGRGGSLRGRGGISLAPGSRFGNQPRGSAFGRGGQAGRGWRGGPGGRGAARGKRRRGGAEEGGKEARKERDGDKFDKMDLAEKEFDDAMQFGTITHYNPSLTLASLAEFMPATPSTPAGRAATALQNLSLMGPTDPIGAPQDLQARSYAQDLEVAGVRFFANATAIEAAEEFLQLKRRDEAAAKAGEGEKGDASSVNGSEERIIQPADETVRQVIVDKAIAGHHEAPQYATDPVGLARSWHLRAETYAPTDVDKFEKKLQSLLSKVPKASAGRGARQNGRRAA</sequence>
<feature type="compositionally biased region" description="Gly residues" evidence="1">
    <location>
        <begin position="103"/>
        <end position="116"/>
    </location>
</feature>
<feature type="compositionally biased region" description="Polar residues" evidence="1">
    <location>
        <begin position="65"/>
        <end position="80"/>
    </location>
</feature>
<feature type="compositionally biased region" description="Gly residues" evidence="1">
    <location>
        <begin position="134"/>
        <end position="153"/>
    </location>
</feature>
<dbReference type="EMBL" id="JAAVMX010000011">
    <property type="protein sequence ID" value="KAF4504273.1"/>
    <property type="molecule type" value="Genomic_DNA"/>
</dbReference>
<proteinExistence type="predicted"/>
<organism evidence="2 3">
    <name type="scientific">Ophiocordyceps sinensis</name>
    <dbReference type="NCBI Taxonomy" id="72228"/>
    <lineage>
        <taxon>Eukaryota</taxon>
        <taxon>Fungi</taxon>
        <taxon>Dikarya</taxon>
        <taxon>Ascomycota</taxon>
        <taxon>Pezizomycotina</taxon>
        <taxon>Sordariomycetes</taxon>
        <taxon>Hypocreomycetidae</taxon>
        <taxon>Hypocreales</taxon>
        <taxon>Ophiocordycipitaceae</taxon>
        <taxon>Ophiocordyceps</taxon>
    </lineage>
</organism>
<dbReference type="AlphaFoldDB" id="A0A8H4LR68"/>
<feature type="region of interest" description="Disordered" evidence="1">
    <location>
        <begin position="287"/>
        <end position="308"/>
    </location>
</feature>
<protein>
    <submittedName>
        <fullName evidence="2">Uncharacterized protein</fullName>
    </submittedName>
</protein>
<gene>
    <name evidence="2" type="ORF">G6O67_008446</name>
</gene>
<comment type="caution">
    <text evidence="2">The sequence shown here is derived from an EMBL/GenBank/DDBJ whole genome shotgun (WGS) entry which is preliminary data.</text>
</comment>
<dbReference type="Proteomes" id="UP000557566">
    <property type="component" value="Unassembled WGS sequence"/>
</dbReference>
<evidence type="ECO:0000313" key="2">
    <source>
        <dbReference type="EMBL" id="KAF4504273.1"/>
    </source>
</evidence>
<reference evidence="2 3" key="1">
    <citation type="journal article" date="2020" name="Genome Biol. Evol.">
        <title>A new high-quality draft genome assembly of the Chinese cordyceps Ophiocordyceps sinensis.</title>
        <authorList>
            <person name="Shu R."/>
            <person name="Zhang J."/>
            <person name="Meng Q."/>
            <person name="Zhang H."/>
            <person name="Zhou G."/>
            <person name="Li M."/>
            <person name="Wu P."/>
            <person name="Zhao Y."/>
            <person name="Chen C."/>
            <person name="Qin Q."/>
        </authorList>
    </citation>
    <scope>NUCLEOTIDE SEQUENCE [LARGE SCALE GENOMIC DNA]</scope>
    <source>
        <strain evidence="2 3">IOZ07</strain>
    </source>
</reference>
<dbReference type="OrthoDB" id="4927509at2759"/>
<evidence type="ECO:0000313" key="3">
    <source>
        <dbReference type="Proteomes" id="UP000557566"/>
    </source>
</evidence>
<feature type="compositionally biased region" description="Basic and acidic residues" evidence="1">
    <location>
        <begin position="161"/>
        <end position="179"/>
    </location>
</feature>
<feature type="compositionally biased region" description="Basic and acidic residues" evidence="1">
    <location>
        <begin position="287"/>
        <end position="296"/>
    </location>
</feature>
<evidence type="ECO:0000256" key="1">
    <source>
        <dbReference type="SAM" id="MobiDB-lite"/>
    </source>
</evidence>
<accession>A0A8H4LR68</accession>
<feature type="region of interest" description="Disordered" evidence="1">
    <location>
        <begin position="65"/>
        <end position="179"/>
    </location>
</feature>
<keyword evidence="3" id="KW-1185">Reference proteome</keyword>